<keyword evidence="3" id="KW-1185">Reference proteome</keyword>
<gene>
    <name evidence="2" type="ORF">LNINA_LOCUS7746</name>
</gene>
<accession>A0AAV1JJF2</accession>
<organism evidence="2 3">
    <name type="scientific">Leptosia nina</name>
    <dbReference type="NCBI Taxonomy" id="320188"/>
    <lineage>
        <taxon>Eukaryota</taxon>
        <taxon>Metazoa</taxon>
        <taxon>Ecdysozoa</taxon>
        <taxon>Arthropoda</taxon>
        <taxon>Hexapoda</taxon>
        <taxon>Insecta</taxon>
        <taxon>Pterygota</taxon>
        <taxon>Neoptera</taxon>
        <taxon>Endopterygota</taxon>
        <taxon>Lepidoptera</taxon>
        <taxon>Glossata</taxon>
        <taxon>Ditrysia</taxon>
        <taxon>Papilionoidea</taxon>
        <taxon>Pieridae</taxon>
        <taxon>Pierinae</taxon>
        <taxon>Leptosia</taxon>
    </lineage>
</organism>
<dbReference type="AlphaFoldDB" id="A0AAV1JJF2"/>
<evidence type="ECO:0000313" key="3">
    <source>
        <dbReference type="Proteomes" id="UP001497472"/>
    </source>
</evidence>
<protein>
    <submittedName>
        <fullName evidence="2">Uncharacterized protein</fullName>
    </submittedName>
</protein>
<reference evidence="2 3" key="1">
    <citation type="submission" date="2023-11" db="EMBL/GenBank/DDBJ databases">
        <authorList>
            <person name="Okamura Y."/>
        </authorList>
    </citation>
    <scope>NUCLEOTIDE SEQUENCE [LARGE SCALE GENOMIC DNA]</scope>
</reference>
<name>A0AAV1JJF2_9NEOP</name>
<dbReference type="EMBL" id="CAVLEF010000010">
    <property type="protein sequence ID" value="CAK1548342.1"/>
    <property type="molecule type" value="Genomic_DNA"/>
</dbReference>
<feature type="signal peptide" evidence="1">
    <location>
        <begin position="1"/>
        <end position="18"/>
    </location>
</feature>
<sequence length="90" mass="10180">MKTMFLVLVVVFVCGVGATNETVRLSPSRMAWMKNLLDHHDWMEFLIDGGNHSVSLGCETDLRTYITALNDGQLWASKNREYSSPVVDEM</sequence>
<proteinExistence type="predicted"/>
<comment type="caution">
    <text evidence="2">The sequence shown here is derived from an EMBL/GenBank/DDBJ whole genome shotgun (WGS) entry which is preliminary data.</text>
</comment>
<evidence type="ECO:0000313" key="2">
    <source>
        <dbReference type="EMBL" id="CAK1548342.1"/>
    </source>
</evidence>
<dbReference type="Proteomes" id="UP001497472">
    <property type="component" value="Unassembled WGS sequence"/>
</dbReference>
<keyword evidence="1" id="KW-0732">Signal</keyword>
<feature type="chain" id="PRO_5043875093" evidence="1">
    <location>
        <begin position="19"/>
        <end position="90"/>
    </location>
</feature>
<evidence type="ECO:0000256" key="1">
    <source>
        <dbReference type="SAM" id="SignalP"/>
    </source>
</evidence>